<dbReference type="InterPro" id="IPR006638">
    <property type="entry name" value="Elp3/MiaA/NifB-like_rSAM"/>
</dbReference>
<evidence type="ECO:0000256" key="4">
    <source>
        <dbReference type="ARBA" id="ARBA00023004"/>
    </source>
</evidence>
<dbReference type="PANTHER" id="PTHR32331:SF0">
    <property type="entry name" value="UPF0313 PROTEIN YGIQ"/>
    <property type="match status" value="1"/>
</dbReference>
<dbReference type="Gene3D" id="3.80.30.20">
    <property type="entry name" value="tm_1862 like domain"/>
    <property type="match status" value="1"/>
</dbReference>
<proteinExistence type="inferred from homology"/>
<dbReference type="InterPro" id="IPR058240">
    <property type="entry name" value="rSAM_sf"/>
</dbReference>
<dbReference type="SFLD" id="SFLDG01082">
    <property type="entry name" value="B12-binding_domain_containing"/>
    <property type="match status" value="1"/>
</dbReference>
<keyword evidence="2 6" id="KW-0949">S-adenosyl-L-methionine</keyword>
<dbReference type="InterPro" id="IPR023404">
    <property type="entry name" value="rSAM_horseshoe"/>
</dbReference>
<evidence type="ECO:0000256" key="6">
    <source>
        <dbReference type="HAMAP-Rule" id="MF_01251"/>
    </source>
</evidence>
<comment type="caution">
    <text evidence="8">The sequence shown here is derived from an EMBL/GenBank/DDBJ whole genome shotgun (WGS) entry which is preliminary data.</text>
</comment>
<keyword evidence="9" id="KW-1185">Reference proteome</keyword>
<keyword evidence="1 6" id="KW-0004">4Fe-4S</keyword>
<name>A0A7W8D004_9FIRM</name>
<evidence type="ECO:0000313" key="9">
    <source>
        <dbReference type="Proteomes" id="UP000539953"/>
    </source>
</evidence>
<keyword evidence="3 6" id="KW-0479">Metal-binding</keyword>
<dbReference type="SMART" id="SM00729">
    <property type="entry name" value="Elp3"/>
    <property type="match status" value="1"/>
</dbReference>
<dbReference type="PROSITE" id="PS51918">
    <property type="entry name" value="RADICAL_SAM"/>
    <property type="match status" value="1"/>
</dbReference>
<dbReference type="HAMAP" id="MF_01251">
    <property type="entry name" value="UPF0313"/>
    <property type="match status" value="1"/>
</dbReference>
<dbReference type="Pfam" id="PF11842">
    <property type="entry name" value="DUF3362"/>
    <property type="match status" value="1"/>
</dbReference>
<dbReference type="NCBIfam" id="TIGR03904">
    <property type="entry name" value="SAM_YgiQ"/>
    <property type="match status" value="1"/>
</dbReference>
<dbReference type="AlphaFoldDB" id="A0A7W8D004"/>
<evidence type="ECO:0000313" key="8">
    <source>
        <dbReference type="EMBL" id="MBB5183080.1"/>
    </source>
</evidence>
<dbReference type="SFLD" id="SFLDS00029">
    <property type="entry name" value="Radical_SAM"/>
    <property type="match status" value="1"/>
</dbReference>
<dbReference type="InterPro" id="IPR024560">
    <property type="entry name" value="UPF0313_C"/>
</dbReference>
<comment type="cofactor">
    <cofactor evidence="6">
        <name>[4Fe-4S] cluster</name>
        <dbReference type="ChEBI" id="CHEBI:49883"/>
    </cofactor>
    <text evidence="6">Binds 1 [4Fe-4S] cluster. The cluster is coordinated with 3 cysteines and an exchangeable S-adenosyl-L-methionine.</text>
</comment>
<dbReference type="PANTHER" id="PTHR32331">
    <property type="entry name" value="UPF0313 PROTEIN YGIQ"/>
    <property type="match status" value="1"/>
</dbReference>
<keyword evidence="4 6" id="KW-0408">Iron</keyword>
<feature type="binding site" evidence="6">
    <location>
        <position position="307"/>
    </location>
    <ligand>
        <name>[4Fe-4S] cluster</name>
        <dbReference type="ChEBI" id="CHEBI:49883"/>
        <note>4Fe-4S-S-AdoMet</note>
    </ligand>
</feature>
<keyword evidence="5 6" id="KW-0411">Iron-sulfur</keyword>
<feature type="binding site" evidence="6">
    <location>
        <position position="311"/>
    </location>
    <ligand>
        <name>[4Fe-4S] cluster</name>
        <dbReference type="ChEBI" id="CHEBI:49883"/>
        <note>4Fe-4S-S-AdoMet</note>
    </ligand>
</feature>
<evidence type="ECO:0000259" key="7">
    <source>
        <dbReference type="PROSITE" id="PS51918"/>
    </source>
</evidence>
<dbReference type="GO" id="GO:0051539">
    <property type="term" value="F:4 iron, 4 sulfur cluster binding"/>
    <property type="evidence" value="ECO:0007669"/>
    <property type="project" value="UniProtKB-KW"/>
</dbReference>
<sequence>MPFLPVTYEEMKARGWDQVDFVYVSGDAYVDHSSFGAAIITRVLEAHGYRIGMICQPDWRDPASIDVFGEPRLAFLVSSGNMDSMVNHYTVAKKRRRQDAYSPGGKIGYRPDRATTVYCNLIRRTYKHTPLIIGGLEASLRRLGHYDYWSDSVRRSILLDAGADLISYGMGEHSIVEIADALDSGLAVQDITFINGTVYKTRKEDEIYDAIRLPDFEEIKNNKKMYAKSFGIQYENTDPFQAKRLYEAYDGKMFVVQNPPAMPLTEIEMDDVYDLPYMRTYHPMYEKQGGIPALKEIKFSLTSNRGCFGGCSFCALTFHQGRIVQARSHASILKEAKQMIAEPDFKGYIHDVGGPTAQFRRPACQKQLTAGACKNRQCLFPKPCPNLEVDHSDYAALLEELRQLPGVKKVFVRSGIRFDYLLADPDDSFLRDLCRYHVSGQLRVAPEHISDAVLREMGKPPVQVYDRFVKKFEQINKELSMDQYLVPYLMPSHPGSTLQDAVALAEYLRDHHLSPEQVQDFYPTPGTVSTCMYYTGYDPVTMKKVYVAKNPHEKAMQRALIQYRNPRNYDLVHEALIKAGRRDLIGSGPKCLIRERKTHRH</sequence>
<dbReference type="GO" id="GO:0005506">
    <property type="term" value="F:iron ion binding"/>
    <property type="evidence" value="ECO:0007669"/>
    <property type="project" value="UniProtKB-UniRule"/>
</dbReference>
<dbReference type="RefSeq" id="WP_183328337.1">
    <property type="nucleotide sequence ID" value="NZ_JACHHK010000003.1"/>
</dbReference>
<dbReference type="InterPro" id="IPR007197">
    <property type="entry name" value="rSAM"/>
</dbReference>
<evidence type="ECO:0000256" key="3">
    <source>
        <dbReference type="ARBA" id="ARBA00022723"/>
    </source>
</evidence>
<evidence type="ECO:0000256" key="1">
    <source>
        <dbReference type="ARBA" id="ARBA00022485"/>
    </source>
</evidence>
<feature type="binding site" evidence="6">
    <location>
        <position position="314"/>
    </location>
    <ligand>
        <name>[4Fe-4S] cluster</name>
        <dbReference type="ChEBI" id="CHEBI:49883"/>
        <note>4Fe-4S-S-AdoMet</note>
    </ligand>
</feature>
<evidence type="ECO:0000256" key="5">
    <source>
        <dbReference type="ARBA" id="ARBA00023014"/>
    </source>
</evidence>
<accession>A0A7W8D004</accession>
<dbReference type="SFLD" id="SFLDG01069">
    <property type="entry name" value="UPF0313"/>
    <property type="match status" value="1"/>
</dbReference>
<dbReference type="InterPro" id="IPR013704">
    <property type="entry name" value="UPF0313_N"/>
</dbReference>
<dbReference type="GO" id="GO:0003824">
    <property type="term" value="F:catalytic activity"/>
    <property type="evidence" value="ECO:0007669"/>
    <property type="project" value="InterPro"/>
</dbReference>
<gene>
    <name evidence="8" type="ORF">HNQ47_001100</name>
</gene>
<evidence type="ECO:0000256" key="2">
    <source>
        <dbReference type="ARBA" id="ARBA00022691"/>
    </source>
</evidence>
<dbReference type="InterPro" id="IPR022946">
    <property type="entry name" value="UPF0313"/>
</dbReference>
<dbReference type="Pfam" id="PF08497">
    <property type="entry name" value="Radical_SAM_N"/>
    <property type="match status" value="1"/>
</dbReference>
<protein>
    <submittedName>
        <fullName evidence="8">Putative radical SAM protein YgiQ</fullName>
    </submittedName>
</protein>
<dbReference type="Pfam" id="PF04055">
    <property type="entry name" value="Radical_SAM"/>
    <property type="match status" value="1"/>
</dbReference>
<dbReference type="Proteomes" id="UP000539953">
    <property type="component" value="Unassembled WGS sequence"/>
</dbReference>
<dbReference type="SUPFAM" id="SSF102114">
    <property type="entry name" value="Radical SAM enzymes"/>
    <property type="match status" value="1"/>
</dbReference>
<reference evidence="8 9" key="1">
    <citation type="submission" date="2020-08" db="EMBL/GenBank/DDBJ databases">
        <title>Genomic Encyclopedia of Type Strains, Phase IV (KMG-IV): sequencing the most valuable type-strain genomes for metagenomic binning, comparative biology and taxonomic classification.</title>
        <authorList>
            <person name="Goeker M."/>
        </authorList>
    </citation>
    <scope>NUCLEOTIDE SEQUENCE [LARGE SCALE GENOMIC DNA]</scope>
    <source>
        <strain evidence="8 9">DSM 25799</strain>
    </source>
</reference>
<dbReference type="EMBL" id="JACHHK010000003">
    <property type="protein sequence ID" value="MBB5183080.1"/>
    <property type="molecule type" value="Genomic_DNA"/>
</dbReference>
<comment type="similarity">
    <text evidence="6">Belongs to the UPF0313 family.</text>
</comment>
<organism evidence="8 9">
    <name type="scientific">Catenisphaera adipataccumulans</name>
    <dbReference type="NCBI Taxonomy" id="700500"/>
    <lineage>
        <taxon>Bacteria</taxon>
        <taxon>Bacillati</taxon>
        <taxon>Bacillota</taxon>
        <taxon>Erysipelotrichia</taxon>
        <taxon>Erysipelotrichales</taxon>
        <taxon>Erysipelotrichaceae</taxon>
        <taxon>Catenisphaera</taxon>
    </lineage>
</organism>
<feature type="domain" description="Radical SAM core" evidence="7">
    <location>
        <begin position="293"/>
        <end position="564"/>
    </location>
</feature>